<keyword evidence="2" id="KW-0472">Membrane</keyword>
<feature type="domain" description="Cationic amino acid transporter C-terminal" evidence="3">
    <location>
        <begin position="167"/>
        <end position="210"/>
    </location>
</feature>
<dbReference type="Gene3D" id="1.20.1740.10">
    <property type="entry name" value="Amino acid/polyamine transporter I"/>
    <property type="match status" value="1"/>
</dbReference>
<evidence type="ECO:0000313" key="4">
    <source>
        <dbReference type="EMBL" id="NMC61589.1"/>
    </source>
</evidence>
<accession>A0A7X9IJ12</accession>
<gene>
    <name evidence="4" type="ORF">GYA55_00320</name>
</gene>
<dbReference type="PANTHER" id="PTHR43243">
    <property type="entry name" value="INNER MEMBRANE TRANSPORTER YGJI-RELATED"/>
    <property type="match status" value="1"/>
</dbReference>
<dbReference type="GO" id="GO:0015171">
    <property type="term" value="F:amino acid transmembrane transporter activity"/>
    <property type="evidence" value="ECO:0007669"/>
    <property type="project" value="TreeGrafter"/>
</dbReference>
<comment type="caution">
    <text evidence="4">The sequence shown here is derived from an EMBL/GenBank/DDBJ whole genome shotgun (WGS) entry which is preliminary data.</text>
</comment>
<feature type="transmembrane region" description="Helical" evidence="2">
    <location>
        <begin position="66"/>
        <end position="85"/>
    </location>
</feature>
<keyword evidence="2" id="KW-0812">Transmembrane</keyword>
<organism evidence="4 5">
    <name type="scientific">SAR324 cluster bacterium</name>
    <dbReference type="NCBI Taxonomy" id="2024889"/>
    <lineage>
        <taxon>Bacteria</taxon>
        <taxon>Deltaproteobacteria</taxon>
        <taxon>SAR324 cluster</taxon>
    </lineage>
</organism>
<protein>
    <submittedName>
        <fullName evidence="4">Amino acid transporter</fullName>
    </submittedName>
</protein>
<sequence>AMATVLLVYQIGQPRIWMAMSRDGLLPPIFSSIHPRFHTPWFSTLVTGVMVAVPALFMNLTEVTDLTSIGTLFAFVLVCSGVLVLQEKEKSLSSTPRGGFRIPYFNSKYIVPALVLIGIAIFLALVFDEGKNFSYSSQYLYSVLPMSIFLILACMVAFICFKRELSLIPVLGLLCCLYLITQLGLTNWLRFAIWLLIGLFLYFAYGNRHSKLQKKTIH</sequence>
<dbReference type="EMBL" id="JAAZON010000011">
    <property type="protein sequence ID" value="NMC61589.1"/>
    <property type="molecule type" value="Genomic_DNA"/>
</dbReference>
<evidence type="ECO:0000259" key="3">
    <source>
        <dbReference type="Pfam" id="PF13906"/>
    </source>
</evidence>
<name>A0A7X9IJ12_9DELT</name>
<feature type="transmembrane region" description="Helical" evidence="2">
    <location>
        <begin position="106"/>
        <end position="127"/>
    </location>
</feature>
<reference evidence="4 5" key="1">
    <citation type="journal article" date="2020" name="Biotechnol. Biofuels">
        <title>New insights from the biogas microbiome by comprehensive genome-resolved metagenomics of nearly 1600 species originating from multiple anaerobic digesters.</title>
        <authorList>
            <person name="Campanaro S."/>
            <person name="Treu L."/>
            <person name="Rodriguez-R L.M."/>
            <person name="Kovalovszki A."/>
            <person name="Ziels R.M."/>
            <person name="Maus I."/>
            <person name="Zhu X."/>
            <person name="Kougias P.G."/>
            <person name="Basile A."/>
            <person name="Luo G."/>
            <person name="Schluter A."/>
            <person name="Konstantinidis K.T."/>
            <person name="Angelidaki I."/>
        </authorList>
    </citation>
    <scope>NUCLEOTIDE SEQUENCE [LARGE SCALE GENOMIC DNA]</scope>
    <source>
        <strain evidence="4">AS27yjCOA_65</strain>
    </source>
</reference>
<evidence type="ECO:0000256" key="1">
    <source>
        <dbReference type="ARBA" id="ARBA00022448"/>
    </source>
</evidence>
<evidence type="ECO:0000256" key="2">
    <source>
        <dbReference type="SAM" id="Phobius"/>
    </source>
</evidence>
<keyword evidence="2" id="KW-1133">Transmembrane helix</keyword>
<feature type="transmembrane region" description="Helical" evidence="2">
    <location>
        <begin position="165"/>
        <end position="181"/>
    </location>
</feature>
<dbReference type="Pfam" id="PF13906">
    <property type="entry name" value="AA_permease_C"/>
    <property type="match status" value="1"/>
</dbReference>
<feature type="transmembrane region" description="Helical" evidence="2">
    <location>
        <begin position="139"/>
        <end position="158"/>
    </location>
</feature>
<dbReference type="InterPro" id="IPR029485">
    <property type="entry name" value="CAT_C"/>
</dbReference>
<keyword evidence="1" id="KW-0813">Transport</keyword>
<feature type="transmembrane region" description="Helical" evidence="2">
    <location>
        <begin position="187"/>
        <end position="205"/>
    </location>
</feature>
<evidence type="ECO:0000313" key="5">
    <source>
        <dbReference type="Proteomes" id="UP000524246"/>
    </source>
</evidence>
<dbReference type="PANTHER" id="PTHR43243:SF4">
    <property type="entry name" value="CATIONIC AMINO ACID TRANSPORTER 4"/>
    <property type="match status" value="1"/>
</dbReference>
<feature type="non-terminal residue" evidence="4">
    <location>
        <position position="1"/>
    </location>
</feature>
<dbReference type="AlphaFoldDB" id="A0A7X9IJ12"/>
<dbReference type="Proteomes" id="UP000524246">
    <property type="component" value="Unassembled WGS sequence"/>
</dbReference>
<feature type="transmembrane region" description="Helical" evidence="2">
    <location>
        <begin position="41"/>
        <end position="60"/>
    </location>
</feature>
<proteinExistence type="predicted"/>